<dbReference type="InterPro" id="IPR007763">
    <property type="entry name" value="NDUFA12"/>
</dbReference>
<organism evidence="1 2">
    <name type="scientific">Litorimonas cladophorae</name>
    <dbReference type="NCBI Taxonomy" id="1220491"/>
    <lineage>
        <taxon>Bacteria</taxon>
        <taxon>Pseudomonadati</taxon>
        <taxon>Pseudomonadota</taxon>
        <taxon>Alphaproteobacteria</taxon>
        <taxon>Maricaulales</taxon>
        <taxon>Robiginitomaculaceae</taxon>
    </lineage>
</organism>
<evidence type="ECO:0000313" key="1">
    <source>
        <dbReference type="EMBL" id="GGX61504.1"/>
    </source>
</evidence>
<dbReference type="Proteomes" id="UP000600865">
    <property type="component" value="Unassembled WGS sequence"/>
</dbReference>
<dbReference type="PANTHER" id="PTHR12910">
    <property type="entry name" value="NADH-UBIQUINONE OXIDOREDUCTASE SUBUNIT B17.2"/>
    <property type="match status" value="1"/>
</dbReference>
<dbReference type="RefSeq" id="WP_189581962.1">
    <property type="nucleotide sequence ID" value="NZ_BMYV01000001.1"/>
</dbReference>
<sequence length="141" mass="16113">MNRLSGVGPLDFIKRLFTWWNGSTLGTLLQIRSKAVQVGEDEYGNRYFESEKLRYDGRNRRYVLYSDYAEASKVPPVWNGWLHHTYDELPSEIDIKVHGWQGSHVPNMTGTPFAYKPKGSLDRGGVRDAVASDYEAWSPGE</sequence>
<name>A0A918NC33_9PROT</name>
<accession>A0A918NC33</accession>
<dbReference type="PANTHER" id="PTHR12910:SF2">
    <property type="entry name" value="NADH DEHYDROGENASE [UBIQUINONE] 1 ALPHA SUBCOMPLEX SUBUNIT 12"/>
    <property type="match status" value="1"/>
</dbReference>
<reference evidence="1 2" key="1">
    <citation type="journal article" date="2014" name="Int. J. Syst. Evol. Microbiol.">
        <title>Complete genome sequence of Corynebacterium casei LMG S-19264T (=DSM 44701T), isolated from a smear-ripened cheese.</title>
        <authorList>
            <consortium name="US DOE Joint Genome Institute (JGI-PGF)"/>
            <person name="Walter F."/>
            <person name="Albersmeier A."/>
            <person name="Kalinowski J."/>
            <person name="Ruckert C."/>
        </authorList>
    </citation>
    <scope>NUCLEOTIDE SEQUENCE [LARGE SCALE GENOMIC DNA]</scope>
    <source>
        <strain evidence="1 2">KCTC 23968</strain>
    </source>
</reference>
<dbReference type="NCBIfam" id="NF006040">
    <property type="entry name" value="PRK08183.1"/>
    <property type="match status" value="1"/>
</dbReference>
<dbReference type="Pfam" id="PF05071">
    <property type="entry name" value="NDUFA12"/>
    <property type="match status" value="1"/>
</dbReference>
<proteinExistence type="predicted"/>
<protein>
    <submittedName>
        <fullName evidence="1">NADH:ubiquinone oxidoreductase subunit NDUFA12</fullName>
    </submittedName>
</protein>
<dbReference type="GO" id="GO:0045271">
    <property type="term" value="C:respiratory chain complex I"/>
    <property type="evidence" value="ECO:0007669"/>
    <property type="project" value="InterPro"/>
</dbReference>
<dbReference type="EMBL" id="BMYV01000001">
    <property type="protein sequence ID" value="GGX61504.1"/>
    <property type="molecule type" value="Genomic_DNA"/>
</dbReference>
<dbReference type="GO" id="GO:0006979">
    <property type="term" value="P:response to oxidative stress"/>
    <property type="evidence" value="ECO:0007669"/>
    <property type="project" value="TreeGrafter"/>
</dbReference>
<evidence type="ECO:0000313" key="2">
    <source>
        <dbReference type="Proteomes" id="UP000600865"/>
    </source>
</evidence>
<gene>
    <name evidence="1" type="ORF">GCM10011309_09320</name>
</gene>
<dbReference type="AlphaFoldDB" id="A0A918NC33"/>
<keyword evidence="2" id="KW-1185">Reference proteome</keyword>
<comment type="caution">
    <text evidence="1">The sequence shown here is derived from an EMBL/GenBank/DDBJ whole genome shotgun (WGS) entry which is preliminary data.</text>
</comment>